<dbReference type="InterPro" id="IPR020846">
    <property type="entry name" value="MFS_dom"/>
</dbReference>
<dbReference type="RefSeq" id="WP_065986565.1">
    <property type="nucleotide sequence ID" value="NZ_MDEN01000051.1"/>
</dbReference>
<accession>A0A1C2EEB3</accession>
<evidence type="ECO:0000256" key="2">
    <source>
        <dbReference type="ARBA" id="ARBA00022448"/>
    </source>
</evidence>
<keyword evidence="3" id="KW-1003">Cell membrane</keyword>
<reference evidence="9 10" key="1">
    <citation type="submission" date="2016-08" db="EMBL/GenBank/DDBJ databases">
        <title>Whole genome sequence of Pseudomonas graminis strain UASWS1507, a potential biological control agent for agriculture.</title>
        <authorList>
            <person name="Crovadore J."/>
            <person name="Calmin G."/>
            <person name="Chablais R."/>
            <person name="Cochard B."/>
            <person name="Lefort F."/>
        </authorList>
    </citation>
    <scope>NUCLEOTIDE SEQUENCE [LARGE SCALE GENOMIC DNA]</scope>
    <source>
        <strain evidence="9 10">UASWS1507</strain>
    </source>
</reference>
<feature type="transmembrane region" description="Helical" evidence="7">
    <location>
        <begin position="168"/>
        <end position="189"/>
    </location>
</feature>
<dbReference type="GO" id="GO:0022857">
    <property type="term" value="F:transmembrane transporter activity"/>
    <property type="evidence" value="ECO:0007669"/>
    <property type="project" value="InterPro"/>
</dbReference>
<feature type="transmembrane region" description="Helical" evidence="7">
    <location>
        <begin position="82"/>
        <end position="101"/>
    </location>
</feature>
<dbReference type="PROSITE" id="PS50850">
    <property type="entry name" value="MFS"/>
    <property type="match status" value="1"/>
</dbReference>
<evidence type="ECO:0000256" key="5">
    <source>
        <dbReference type="ARBA" id="ARBA00022989"/>
    </source>
</evidence>
<dbReference type="SUPFAM" id="SSF103473">
    <property type="entry name" value="MFS general substrate transporter"/>
    <property type="match status" value="1"/>
</dbReference>
<name>A0A1C2EEB3_9PSED</name>
<dbReference type="Gene3D" id="1.20.1720.10">
    <property type="entry name" value="Multidrug resistance protein D"/>
    <property type="match status" value="1"/>
</dbReference>
<organism evidence="9 10">
    <name type="scientific">Pseudomonas graminis</name>
    <dbReference type="NCBI Taxonomy" id="158627"/>
    <lineage>
        <taxon>Bacteria</taxon>
        <taxon>Pseudomonadati</taxon>
        <taxon>Pseudomonadota</taxon>
        <taxon>Gammaproteobacteria</taxon>
        <taxon>Pseudomonadales</taxon>
        <taxon>Pseudomonadaceae</taxon>
        <taxon>Pseudomonas</taxon>
    </lineage>
</organism>
<comment type="caution">
    <text evidence="9">The sequence shown here is derived from an EMBL/GenBank/DDBJ whole genome shotgun (WGS) entry which is preliminary data.</text>
</comment>
<protein>
    <submittedName>
        <fullName evidence="9">EmrB/QacA subfamily drug resistance transporter</fullName>
    </submittedName>
</protein>
<dbReference type="NCBIfam" id="NF007799">
    <property type="entry name" value="PRK10504.1"/>
    <property type="match status" value="1"/>
</dbReference>
<dbReference type="NCBIfam" id="TIGR00711">
    <property type="entry name" value="efflux_EmrB"/>
    <property type="match status" value="1"/>
</dbReference>
<dbReference type="EMBL" id="MDEN01000051">
    <property type="protein sequence ID" value="OCX25201.1"/>
    <property type="molecule type" value="Genomic_DNA"/>
</dbReference>
<evidence type="ECO:0000259" key="8">
    <source>
        <dbReference type="PROSITE" id="PS50850"/>
    </source>
</evidence>
<sequence length="480" mass="51074">MPTSTPQLDARTLRWMPWVIAIAFFMQSLDGTILNTALPSMAGSLAENPLRMQSVIIAYMLTIALLIPASGWISDRFGIKRIFFSAILLFSFGSLLCAVSNSLGMLVGARVIQGLGGALMMPVGRLIVLRAYPRTELVRTLSFITMPALLGPLMGPTVGGWLVEYLSWHWIFLINLPVGILGCFAVRKFIPDLQGGGRTRFDLAGFGLFGASMVLITIAMEGLGELNLPHLRVVMLLFGGMACLAAYWLRASHVEAPLFSARLFKTRSFAVGIMGNLFARLGSGALPFLLPLMLQVALGYSPSHAGMSMIPLALAAMFAKPLATKAIERLGYRIVLTGNTLLLGILLASMALVTADTPYWLLLIHLAFLGGVNSLQFSAMNAVTLIDLDDASAASGNSLLSVVAQLSLSLGVACAAALLGGFSDDVATGDVSDVLGAFQLTFLCVGVLAMLAASIFLQLSPRMAPEAPARKPQPEPEIEA</sequence>
<evidence type="ECO:0000256" key="7">
    <source>
        <dbReference type="SAM" id="Phobius"/>
    </source>
</evidence>
<evidence type="ECO:0000256" key="4">
    <source>
        <dbReference type="ARBA" id="ARBA00022692"/>
    </source>
</evidence>
<feature type="transmembrane region" description="Helical" evidence="7">
    <location>
        <begin position="12"/>
        <end position="34"/>
    </location>
</feature>
<dbReference type="Proteomes" id="UP000095143">
    <property type="component" value="Unassembled WGS sequence"/>
</dbReference>
<feature type="transmembrane region" description="Helical" evidence="7">
    <location>
        <begin position="107"/>
        <end position="128"/>
    </location>
</feature>
<feature type="domain" description="Major facilitator superfamily (MFS) profile" evidence="8">
    <location>
        <begin position="16"/>
        <end position="464"/>
    </location>
</feature>
<feature type="transmembrane region" description="Helical" evidence="7">
    <location>
        <begin position="231"/>
        <end position="249"/>
    </location>
</feature>
<dbReference type="InterPro" id="IPR011701">
    <property type="entry name" value="MFS"/>
</dbReference>
<dbReference type="OrthoDB" id="9812221at2"/>
<dbReference type="Gene3D" id="1.20.1250.20">
    <property type="entry name" value="MFS general substrate transporter like domains"/>
    <property type="match status" value="1"/>
</dbReference>
<keyword evidence="6 7" id="KW-0472">Membrane</keyword>
<comment type="subcellular location">
    <subcellularLocation>
        <location evidence="1">Cell membrane</location>
        <topology evidence="1">Multi-pass membrane protein</topology>
    </subcellularLocation>
</comment>
<evidence type="ECO:0000313" key="10">
    <source>
        <dbReference type="Proteomes" id="UP000095143"/>
    </source>
</evidence>
<dbReference type="STRING" id="158627.BW687_14650"/>
<proteinExistence type="predicted"/>
<feature type="transmembrane region" description="Helical" evidence="7">
    <location>
        <begin position="330"/>
        <end position="353"/>
    </location>
</feature>
<dbReference type="Pfam" id="PF07690">
    <property type="entry name" value="MFS_1"/>
    <property type="match status" value="2"/>
</dbReference>
<keyword evidence="5 7" id="KW-1133">Transmembrane helix</keyword>
<feature type="transmembrane region" description="Helical" evidence="7">
    <location>
        <begin position="201"/>
        <end position="219"/>
    </location>
</feature>
<dbReference type="PRINTS" id="PR01036">
    <property type="entry name" value="TCRTETB"/>
</dbReference>
<dbReference type="InterPro" id="IPR036259">
    <property type="entry name" value="MFS_trans_sf"/>
</dbReference>
<feature type="transmembrane region" description="Helical" evidence="7">
    <location>
        <begin position="269"/>
        <end position="290"/>
    </location>
</feature>
<feature type="transmembrane region" description="Helical" evidence="7">
    <location>
        <begin position="434"/>
        <end position="457"/>
    </location>
</feature>
<feature type="transmembrane region" description="Helical" evidence="7">
    <location>
        <begin position="296"/>
        <end position="318"/>
    </location>
</feature>
<evidence type="ECO:0000256" key="1">
    <source>
        <dbReference type="ARBA" id="ARBA00004651"/>
    </source>
</evidence>
<evidence type="ECO:0000256" key="6">
    <source>
        <dbReference type="ARBA" id="ARBA00023136"/>
    </source>
</evidence>
<dbReference type="PANTHER" id="PTHR42718">
    <property type="entry name" value="MAJOR FACILITATOR SUPERFAMILY MULTIDRUG TRANSPORTER MFSC"/>
    <property type="match status" value="1"/>
</dbReference>
<keyword evidence="2" id="KW-0813">Transport</keyword>
<keyword evidence="4 7" id="KW-0812">Transmembrane</keyword>
<dbReference type="AlphaFoldDB" id="A0A1C2EEB3"/>
<feature type="transmembrane region" description="Helical" evidence="7">
    <location>
        <begin position="359"/>
        <end position="386"/>
    </location>
</feature>
<evidence type="ECO:0000256" key="3">
    <source>
        <dbReference type="ARBA" id="ARBA00022475"/>
    </source>
</evidence>
<feature type="transmembrane region" description="Helical" evidence="7">
    <location>
        <begin position="140"/>
        <end position="162"/>
    </location>
</feature>
<gene>
    <name evidence="9" type="ORF">BBI10_02840</name>
</gene>
<evidence type="ECO:0000313" key="9">
    <source>
        <dbReference type="EMBL" id="OCX25201.1"/>
    </source>
</evidence>
<dbReference type="InterPro" id="IPR004638">
    <property type="entry name" value="EmrB-like"/>
</dbReference>
<dbReference type="PANTHER" id="PTHR42718:SF46">
    <property type="entry name" value="BLR6921 PROTEIN"/>
    <property type="match status" value="1"/>
</dbReference>
<feature type="transmembrane region" description="Helical" evidence="7">
    <location>
        <begin position="398"/>
        <end position="422"/>
    </location>
</feature>
<dbReference type="CDD" id="cd17503">
    <property type="entry name" value="MFS_LmrB_MDR_like"/>
    <property type="match status" value="1"/>
</dbReference>
<feature type="transmembrane region" description="Helical" evidence="7">
    <location>
        <begin position="54"/>
        <end position="73"/>
    </location>
</feature>
<dbReference type="GO" id="GO:0005886">
    <property type="term" value="C:plasma membrane"/>
    <property type="evidence" value="ECO:0007669"/>
    <property type="project" value="UniProtKB-SubCell"/>
</dbReference>